<feature type="coiled-coil region" evidence="2">
    <location>
        <begin position="39"/>
        <end position="66"/>
    </location>
</feature>
<dbReference type="InterPro" id="IPR005502">
    <property type="entry name" value="Ribosyl_crysJ1"/>
</dbReference>
<organism evidence="3 4">
    <name type="scientific">Candidatus Colimorpha enterica</name>
    <dbReference type="NCBI Taxonomy" id="3083063"/>
    <lineage>
        <taxon>Bacteria</taxon>
        <taxon>Pseudomonadati</taxon>
        <taxon>Bacteroidota</taxon>
        <taxon>Bacteroidia</taxon>
        <taxon>Bacteroidales</taxon>
        <taxon>Candidatus Colimorpha</taxon>
    </lineage>
</organism>
<dbReference type="SUPFAM" id="SSF101478">
    <property type="entry name" value="ADP-ribosylglycohydrolase"/>
    <property type="match status" value="1"/>
</dbReference>
<dbReference type="AlphaFoldDB" id="A0AAE3JZH8"/>
<keyword evidence="2" id="KW-0175">Coiled coil</keyword>
<reference evidence="3 4" key="1">
    <citation type="submission" date="2022-03" db="EMBL/GenBank/DDBJ databases">
        <title>Metagenome-assembled genomes from swine fecal metagenomes.</title>
        <authorList>
            <person name="Holman D.B."/>
            <person name="Kommadath A."/>
        </authorList>
    </citation>
    <scope>NUCLEOTIDE SEQUENCE [LARGE SCALE GENOMIC DNA]</scope>
    <source>
        <strain evidence="3">SUG147</strain>
    </source>
</reference>
<dbReference type="Proteomes" id="UP001139365">
    <property type="component" value="Unassembled WGS sequence"/>
</dbReference>
<keyword evidence="1" id="KW-0460">Magnesium</keyword>
<evidence type="ECO:0000313" key="3">
    <source>
        <dbReference type="EMBL" id="MCI5754967.1"/>
    </source>
</evidence>
<feature type="binding site" evidence="1">
    <location>
        <position position="387"/>
    </location>
    <ligand>
        <name>Mg(2+)</name>
        <dbReference type="ChEBI" id="CHEBI:18420"/>
        <label>1</label>
    </ligand>
</feature>
<evidence type="ECO:0000256" key="2">
    <source>
        <dbReference type="SAM" id="Coils"/>
    </source>
</evidence>
<keyword evidence="1" id="KW-0479">Metal-binding</keyword>
<name>A0AAE3JZH8_9BACT</name>
<evidence type="ECO:0000313" key="4">
    <source>
        <dbReference type="Proteomes" id="UP001139365"/>
    </source>
</evidence>
<feature type="binding site" evidence="1">
    <location>
        <position position="385"/>
    </location>
    <ligand>
        <name>Mg(2+)</name>
        <dbReference type="ChEBI" id="CHEBI:18420"/>
        <label>1</label>
    </ligand>
</feature>
<gene>
    <name evidence="3" type="ORF">MR241_01580</name>
</gene>
<dbReference type="Pfam" id="PF03747">
    <property type="entry name" value="ADP_ribosyl_GH"/>
    <property type="match status" value="1"/>
</dbReference>
<dbReference type="EMBL" id="JALEMU010000028">
    <property type="protein sequence ID" value="MCI5754967.1"/>
    <property type="molecule type" value="Genomic_DNA"/>
</dbReference>
<dbReference type="GO" id="GO:0046872">
    <property type="term" value="F:metal ion binding"/>
    <property type="evidence" value="ECO:0007669"/>
    <property type="project" value="UniProtKB-KW"/>
</dbReference>
<sequence>MLSNEPWITLGRDIYLEFEQDCLDGLDVEKYRKICEGYRSLDRAELAALENGLEELERAMQNSARVSGYDEPSDYGAIKAAAPGAARSAAPEGEALKNRLRGAWLGRMAGCLLGKPVESVMREPLEDGLKSSGNFPLSRYMALSDFPAEVAAKYGFDRRDFWIDTVHGISPADDDTNYTVLALKIVENYGKDFTAEDVLHGWLRWLPYLSTCTAERVAYRNAAAGLLPPDTASYKNPYREWIGAQIRADFYGYINPGDPEKAAEMAFRDASATHVKNGIYGAMFVAAMLAEAAVTDDVMKVIRAGLSVIPEKCRLRDDIERVIAWHAEGLDAGAITDRIHSVYDERSQTGWCYTNPNAMIVTMALVTGGGDFGKSICTAVQAAFDTDCNGATVGSVVGMLAGAGGIPDKWISPFGGRLKTAIAGYGEVTAEGLAEKTAEIISN</sequence>
<protein>
    <submittedName>
        <fullName evidence="3">ADP-ribosylglycohydrolase family protein</fullName>
    </submittedName>
</protein>
<dbReference type="InterPro" id="IPR036705">
    <property type="entry name" value="Ribosyl_crysJ1_sf"/>
</dbReference>
<evidence type="ECO:0000256" key="1">
    <source>
        <dbReference type="PIRSR" id="PIRSR605502-1"/>
    </source>
</evidence>
<proteinExistence type="predicted"/>
<comment type="cofactor">
    <cofactor evidence="1">
        <name>Mg(2+)</name>
        <dbReference type="ChEBI" id="CHEBI:18420"/>
    </cofactor>
    <text evidence="1">Binds 2 magnesium ions per subunit.</text>
</comment>
<accession>A0AAE3JZH8</accession>
<comment type="caution">
    <text evidence="3">The sequence shown here is derived from an EMBL/GenBank/DDBJ whole genome shotgun (WGS) entry which is preliminary data.</text>
</comment>
<dbReference type="Gene3D" id="1.10.4080.10">
    <property type="entry name" value="ADP-ribosylation/Crystallin J1"/>
    <property type="match status" value="1"/>
</dbReference>